<gene>
    <name evidence="2" type="ORF">B0I36DRAFT_230935</name>
</gene>
<feature type="region of interest" description="Disordered" evidence="1">
    <location>
        <begin position="515"/>
        <end position="555"/>
    </location>
</feature>
<dbReference type="Pfam" id="PF08634">
    <property type="entry name" value="Pet127"/>
    <property type="match status" value="1"/>
</dbReference>
<dbReference type="EMBL" id="JAGTJQ010000004">
    <property type="protein sequence ID" value="KAH7033201.1"/>
    <property type="molecule type" value="Genomic_DNA"/>
</dbReference>
<evidence type="ECO:0000256" key="1">
    <source>
        <dbReference type="SAM" id="MobiDB-lite"/>
    </source>
</evidence>
<evidence type="ECO:0000313" key="2">
    <source>
        <dbReference type="EMBL" id="KAH7033201.1"/>
    </source>
</evidence>
<feature type="compositionally biased region" description="Low complexity" evidence="1">
    <location>
        <begin position="535"/>
        <end position="546"/>
    </location>
</feature>
<feature type="compositionally biased region" description="Polar residues" evidence="1">
    <location>
        <begin position="607"/>
        <end position="632"/>
    </location>
</feature>
<dbReference type="RefSeq" id="XP_046014033.1">
    <property type="nucleotide sequence ID" value="XM_046149132.1"/>
</dbReference>
<reference evidence="2" key="1">
    <citation type="journal article" date="2021" name="Nat. Commun.">
        <title>Genetic determinants of endophytism in the Arabidopsis root mycobiome.</title>
        <authorList>
            <person name="Mesny F."/>
            <person name="Miyauchi S."/>
            <person name="Thiergart T."/>
            <person name="Pickel B."/>
            <person name="Atanasova L."/>
            <person name="Karlsson M."/>
            <person name="Huettel B."/>
            <person name="Barry K.W."/>
            <person name="Haridas S."/>
            <person name="Chen C."/>
            <person name="Bauer D."/>
            <person name="Andreopoulos W."/>
            <person name="Pangilinan J."/>
            <person name="LaButti K."/>
            <person name="Riley R."/>
            <person name="Lipzen A."/>
            <person name="Clum A."/>
            <person name="Drula E."/>
            <person name="Henrissat B."/>
            <person name="Kohler A."/>
            <person name="Grigoriev I.V."/>
            <person name="Martin F.M."/>
            <person name="Hacquard S."/>
        </authorList>
    </citation>
    <scope>NUCLEOTIDE SEQUENCE</scope>
    <source>
        <strain evidence="2">MPI-CAGE-CH-0230</strain>
    </source>
</reference>
<dbReference type="OrthoDB" id="10249045at2759"/>
<dbReference type="GO" id="GO:0000964">
    <property type="term" value="P:mitochondrial RNA 5'-end processing"/>
    <property type="evidence" value="ECO:0007669"/>
    <property type="project" value="TreeGrafter"/>
</dbReference>
<feature type="non-terminal residue" evidence="2">
    <location>
        <position position="789"/>
    </location>
</feature>
<feature type="region of interest" description="Disordered" evidence="1">
    <location>
        <begin position="606"/>
        <end position="649"/>
    </location>
</feature>
<dbReference type="InterPro" id="IPR013943">
    <property type="entry name" value="Pet127"/>
</dbReference>
<dbReference type="GeneID" id="70178678"/>
<sequence>KKLAISTVKSKSLELTPIDKLTIPVPRLAHGLDRVLFNPGVYFLQDPRSRVFNFDPYLANIMPIQEFDFNALKQYITSSKDTTLISKAKAHNKKYTGSTSSMTAMLSHFHYLLSSWRPINSAMMSAEFKPESKRFTRIMRAPAATFLHWKDGCYAIDADKEYDSANILSMLGKSMEKLLTLPKHKFEQYRHANSDQISEEERNADEAFHYTGFQDFMMRSQLDAYDKRVPGTGMFDLKTRAVVSIRMDARNFHQGLGYEIRHRFGQWESYEREYFDMIRSAFLKYSLQVRMGRMDGIYVAYHNTERIFGFQYIPIPEMDLALHGTNNTTLGDREYKLSLTLLNQLLDRASKRWPEQSLRIHFETRESIVAPFMYVFARPVEKGDIEAVQNAGKAQVEEFERTILGLKKPEDAEGDSKEVSGDSVVAAESTANGQAGEHVELAEQSTAEADAQRLAVWDEVQQVVEDAMSDEEVGISSVREAIQNALEESSLLEVESMAETRQYIDALLTAITGVPPPSSSAELTESAKAHHEGSDTATSAETAAESLKPRGTATKTSLSPLKDLIALSAQRLHDRPGAEAEIEAADEDSQKLKVFEEILGRMISQAKAEQSTAGDTIGDPQSASDSTSTIGTGNDGSAAPETSTDPLDPWGAEEAELEKLAAEEGLEVDEDDDFELLGMVLTIKNKVNGEYVERPENLTKHDEWDVEYNIEELPEARAHTLYKQCLMRRKTVFMGARDKAAFESMYAGALARSTNKGREFRQKETQRAKRQPVHIYGSRQAHRYRDVFG</sequence>
<protein>
    <submittedName>
        <fullName evidence="2">Mitochondrial protein Pet127-domain-containing protein</fullName>
    </submittedName>
</protein>
<accession>A0A9P8Y9J8</accession>
<dbReference type="Proteomes" id="UP000756346">
    <property type="component" value="Unassembled WGS sequence"/>
</dbReference>
<feature type="compositionally biased region" description="Basic and acidic residues" evidence="1">
    <location>
        <begin position="525"/>
        <end position="534"/>
    </location>
</feature>
<organism evidence="2 3">
    <name type="scientific">Microdochium trichocladiopsis</name>
    <dbReference type="NCBI Taxonomy" id="1682393"/>
    <lineage>
        <taxon>Eukaryota</taxon>
        <taxon>Fungi</taxon>
        <taxon>Dikarya</taxon>
        <taxon>Ascomycota</taxon>
        <taxon>Pezizomycotina</taxon>
        <taxon>Sordariomycetes</taxon>
        <taxon>Xylariomycetidae</taxon>
        <taxon>Xylariales</taxon>
        <taxon>Microdochiaceae</taxon>
        <taxon>Microdochium</taxon>
    </lineage>
</organism>
<proteinExistence type="predicted"/>
<feature type="non-terminal residue" evidence="2">
    <location>
        <position position="1"/>
    </location>
</feature>
<comment type="caution">
    <text evidence="2">The sequence shown here is derived from an EMBL/GenBank/DDBJ whole genome shotgun (WGS) entry which is preliminary data.</text>
</comment>
<dbReference type="PANTHER" id="PTHR31014">
    <property type="entry name" value="MITOCHONDRIAL TRANSLATION SYSTEM COMPONENT PET127-RELATED"/>
    <property type="match status" value="1"/>
</dbReference>
<dbReference type="PANTHER" id="PTHR31014:SF0">
    <property type="entry name" value="MITOCHONDRIAL TRANSLATION SYSTEM COMPONENT PET127-RELATED"/>
    <property type="match status" value="1"/>
</dbReference>
<dbReference type="GO" id="GO:0005740">
    <property type="term" value="C:mitochondrial envelope"/>
    <property type="evidence" value="ECO:0007669"/>
    <property type="project" value="TreeGrafter"/>
</dbReference>
<keyword evidence="3" id="KW-1185">Reference proteome</keyword>
<evidence type="ECO:0000313" key="3">
    <source>
        <dbReference type="Proteomes" id="UP000756346"/>
    </source>
</evidence>
<dbReference type="AlphaFoldDB" id="A0A9P8Y9J8"/>
<name>A0A9P8Y9J8_9PEZI</name>